<gene>
    <name evidence="2" type="ORF">NW768_007745</name>
</gene>
<sequence>MKETKSKATRRGERTSMKKTKSKEDTSGDDTWTKAEKAELFQYYTYCLAQHNQCVKNLEIFHQQEQEMKLLLPQRESDKKFMERYKELTCKATKEVALMGEYFDLASFIEGEMDACGLTDF</sequence>
<evidence type="ECO:0000256" key="1">
    <source>
        <dbReference type="SAM" id="MobiDB-lite"/>
    </source>
</evidence>
<reference evidence="2" key="1">
    <citation type="submission" date="2022-09" db="EMBL/GenBank/DDBJ databases">
        <title>Fusarium specimens isolated from Avocado Roots.</title>
        <authorList>
            <person name="Stajich J."/>
            <person name="Roper C."/>
            <person name="Heimlech-Rivalta G."/>
        </authorList>
    </citation>
    <scope>NUCLEOTIDE SEQUENCE</scope>
    <source>
        <strain evidence="2">CF00095</strain>
    </source>
</reference>
<organism evidence="2 3">
    <name type="scientific">Fusarium equiseti</name>
    <name type="common">Fusarium scirpi</name>
    <dbReference type="NCBI Taxonomy" id="61235"/>
    <lineage>
        <taxon>Eukaryota</taxon>
        <taxon>Fungi</taxon>
        <taxon>Dikarya</taxon>
        <taxon>Ascomycota</taxon>
        <taxon>Pezizomycotina</taxon>
        <taxon>Sordariomycetes</taxon>
        <taxon>Hypocreomycetidae</taxon>
        <taxon>Hypocreales</taxon>
        <taxon>Nectriaceae</taxon>
        <taxon>Fusarium</taxon>
        <taxon>Fusarium incarnatum-equiseti species complex</taxon>
    </lineage>
</organism>
<keyword evidence="3" id="KW-1185">Reference proteome</keyword>
<proteinExistence type="predicted"/>
<protein>
    <submittedName>
        <fullName evidence="2">Uncharacterized protein</fullName>
    </submittedName>
</protein>
<evidence type="ECO:0000313" key="2">
    <source>
        <dbReference type="EMBL" id="KAJ4129210.1"/>
    </source>
</evidence>
<feature type="region of interest" description="Disordered" evidence="1">
    <location>
        <begin position="1"/>
        <end position="30"/>
    </location>
</feature>
<evidence type="ECO:0000313" key="3">
    <source>
        <dbReference type="Proteomes" id="UP001152024"/>
    </source>
</evidence>
<accession>A0ABQ8R8E4</accession>
<name>A0ABQ8R8E4_FUSEQ</name>
<dbReference type="EMBL" id="JAOQBH010000011">
    <property type="protein sequence ID" value="KAJ4129210.1"/>
    <property type="molecule type" value="Genomic_DNA"/>
</dbReference>
<comment type="caution">
    <text evidence="2">The sequence shown here is derived from an EMBL/GenBank/DDBJ whole genome shotgun (WGS) entry which is preliminary data.</text>
</comment>
<dbReference type="Proteomes" id="UP001152024">
    <property type="component" value="Unassembled WGS sequence"/>
</dbReference>